<evidence type="ECO:0000256" key="4">
    <source>
        <dbReference type="ARBA" id="ARBA00012297"/>
    </source>
</evidence>
<dbReference type="Pfam" id="PF07732">
    <property type="entry name" value="Cu-oxidase_3"/>
    <property type="match status" value="1"/>
</dbReference>
<dbReference type="GO" id="GO:0005507">
    <property type="term" value="F:copper ion binding"/>
    <property type="evidence" value="ECO:0007669"/>
    <property type="project" value="InterPro"/>
</dbReference>
<keyword evidence="11" id="KW-0439">Lignin degradation</keyword>
<dbReference type="AlphaFoldDB" id="A0A2I7VT72"/>
<evidence type="ECO:0000256" key="10">
    <source>
        <dbReference type="ARBA" id="ARBA00023180"/>
    </source>
</evidence>
<dbReference type="EMBL" id="MG550071">
    <property type="protein sequence ID" value="AUS45857.1"/>
    <property type="molecule type" value="Genomic_DNA"/>
</dbReference>
<reference evidence="16" key="1">
    <citation type="submission" date="2017-11" db="EMBL/GenBank/DDBJ databases">
        <title>Draft genome sequence of the sordariomycete Lecythophora hoffmannii CBS 245.38.</title>
        <authorList>
            <person name="Leonhardt S."/>
            <person name="Buettner E."/>
            <person name="Gebauer A.M."/>
            <person name="Hofrichter M."/>
            <person name="Kellner H."/>
        </authorList>
    </citation>
    <scope>NUCLEOTIDE SEQUENCE</scope>
    <source>
        <strain evidence="16">CBS 245.38</strain>
    </source>
</reference>
<accession>A0A2I7VT72</accession>
<keyword evidence="9" id="KW-1015">Disulfide bond</keyword>
<keyword evidence="5" id="KW-0479">Metal-binding</keyword>
<feature type="domain" description="Plastocyanin-like" evidence="13">
    <location>
        <begin position="198"/>
        <end position="344"/>
    </location>
</feature>
<evidence type="ECO:0000256" key="9">
    <source>
        <dbReference type="ARBA" id="ARBA00023157"/>
    </source>
</evidence>
<keyword evidence="7" id="KW-0560">Oxidoreductase</keyword>
<dbReference type="PROSITE" id="PS00079">
    <property type="entry name" value="MULTICOPPER_OXIDASE1"/>
    <property type="match status" value="1"/>
</dbReference>
<proteinExistence type="inferred from homology"/>
<feature type="signal peptide" evidence="12">
    <location>
        <begin position="1"/>
        <end position="22"/>
    </location>
</feature>
<dbReference type="SMR" id="A0A2I7VT72"/>
<evidence type="ECO:0000256" key="12">
    <source>
        <dbReference type="SAM" id="SignalP"/>
    </source>
</evidence>
<evidence type="ECO:0000256" key="6">
    <source>
        <dbReference type="ARBA" id="ARBA00022729"/>
    </source>
</evidence>
<dbReference type="Pfam" id="PF07731">
    <property type="entry name" value="Cu-oxidase_2"/>
    <property type="match status" value="1"/>
</dbReference>
<comment type="cofactor">
    <cofactor evidence="2">
        <name>Cu cation</name>
        <dbReference type="ChEBI" id="CHEBI:23378"/>
    </cofactor>
</comment>
<dbReference type="PROSITE" id="PS00080">
    <property type="entry name" value="MULTICOPPER_OXIDASE2"/>
    <property type="match status" value="1"/>
</dbReference>
<evidence type="ECO:0000256" key="1">
    <source>
        <dbReference type="ARBA" id="ARBA00000349"/>
    </source>
</evidence>
<keyword evidence="6 12" id="KW-0732">Signal</keyword>
<dbReference type="InterPro" id="IPR011706">
    <property type="entry name" value="Cu-oxidase_C"/>
</dbReference>
<organism evidence="16">
    <name type="scientific">Coniochaeta hoffmannii</name>
    <dbReference type="NCBI Taxonomy" id="91930"/>
    <lineage>
        <taxon>Eukaryota</taxon>
        <taxon>Fungi</taxon>
        <taxon>Dikarya</taxon>
        <taxon>Ascomycota</taxon>
        <taxon>Pezizomycotina</taxon>
        <taxon>Sordariomycetes</taxon>
        <taxon>Sordariomycetidae</taxon>
        <taxon>Coniochaetales</taxon>
        <taxon>Coniochaetaceae</taxon>
        <taxon>Coniochaeta</taxon>
    </lineage>
</organism>
<dbReference type="GO" id="GO:0052716">
    <property type="term" value="F:hydroquinone:oxygen oxidoreductase activity"/>
    <property type="evidence" value="ECO:0007669"/>
    <property type="project" value="UniProtKB-EC"/>
</dbReference>
<dbReference type="Pfam" id="PF00394">
    <property type="entry name" value="Cu-oxidase"/>
    <property type="match status" value="1"/>
</dbReference>
<protein>
    <recommendedName>
        <fullName evidence="4">laccase</fullName>
        <ecNumber evidence="4">1.10.3.2</ecNumber>
    </recommendedName>
</protein>
<dbReference type="CDD" id="cd13901">
    <property type="entry name" value="CuRO_3_MaLCC_like"/>
    <property type="match status" value="1"/>
</dbReference>
<evidence type="ECO:0000259" key="13">
    <source>
        <dbReference type="Pfam" id="PF00394"/>
    </source>
</evidence>
<dbReference type="CDD" id="cd13880">
    <property type="entry name" value="CuRO_2_MaLCC_like"/>
    <property type="match status" value="1"/>
</dbReference>
<comment type="similarity">
    <text evidence="3">Belongs to the multicopper oxidase family.</text>
</comment>
<dbReference type="GO" id="GO:0046274">
    <property type="term" value="P:lignin catabolic process"/>
    <property type="evidence" value="ECO:0007669"/>
    <property type="project" value="UniProtKB-KW"/>
</dbReference>
<dbReference type="InterPro" id="IPR011707">
    <property type="entry name" value="Cu-oxidase-like_N"/>
</dbReference>
<keyword evidence="8" id="KW-0186">Copper</keyword>
<feature type="domain" description="Plastocyanin-like" evidence="14">
    <location>
        <begin position="416"/>
        <end position="550"/>
    </location>
</feature>
<dbReference type="Gene3D" id="2.60.40.420">
    <property type="entry name" value="Cupredoxins - blue copper proteins"/>
    <property type="match status" value="3"/>
</dbReference>
<dbReference type="InterPro" id="IPR001117">
    <property type="entry name" value="Cu-oxidase_2nd"/>
</dbReference>
<dbReference type="InterPro" id="IPR033138">
    <property type="entry name" value="Cu_oxidase_CS"/>
</dbReference>
<name>A0A2I7VT72_9PEZI</name>
<evidence type="ECO:0000259" key="15">
    <source>
        <dbReference type="Pfam" id="PF07732"/>
    </source>
</evidence>
<evidence type="ECO:0000256" key="2">
    <source>
        <dbReference type="ARBA" id="ARBA00001935"/>
    </source>
</evidence>
<sequence length="598" mass="65399">MKFFPVSIVALFTFFSSTAVKAAPSSFKELDARASTCNTPSNRACWTTGFDINTDYETNTPTTGVTRNYALTITEVDNWTGPDGVVKPKVMLVNGPTIFADWGDRVNITVTNNLRTNGTSIHWHGLRQFGSNLQDGANGVTECPIPPKGGSKVYSFMATQYGTSWYHSHFSAQYGNGVVGTIQINGPASLPYDVDLGVFPITDYYYQTADDLVEFTKNNGAPASDNILINGTNVHPTTGVGKYANVTLTPGKRHRLRIINTSVENHFQVSLVNHSMTVIAADMVPVNAYTTDTLFLGVGQRYDVTIDASKAVGNYWFNVTLPPNGFCGTSNNQFPAAVFHYAGASGGLPTARGTPPVDTLCYDNIDLVPVVSRTASPGNFNPSPNNSLPVHLDTTGSPLFVWQINGSSINVDWNKPVLQYVIENNTSYPPSENIVSVPSNNQWSYWLIENDVDAVFSLPHPFHLHGHDFLVLGRSPVASPAFPQTRYKFDPATDLALLKGNNPVRRDVAMLPAKGWLLIAFKTDNPGAWLMHCHIAWHVSGGLSVDFLEGVSTLRNNLPPADKAAFADNCNKWRAYFPAQDPFPKIDSGIKRDEGYLY</sequence>
<dbReference type="EC" id="1.10.3.2" evidence="4"/>
<feature type="chain" id="PRO_5014377252" description="laccase" evidence="12">
    <location>
        <begin position="23"/>
        <end position="598"/>
    </location>
</feature>
<evidence type="ECO:0000256" key="5">
    <source>
        <dbReference type="ARBA" id="ARBA00022723"/>
    </source>
</evidence>
<evidence type="ECO:0000313" key="16">
    <source>
        <dbReference type="EMBL" id="AUS45857.1"/>
    </source>
</evidence>
<evidence type="ECO:0000256" key="11">
    <source>
        <dbReference type="ARBA" id="ARBA00023185"/>
    </source>
</evidence>
<feature type="domain" description="Plastocyanin-like" evidence="15">
    <location>
        <begin position="82"/>
        <end position="188"/>
    </location>
</feature>
<dbReference type="PANTHER" id="PTHR11709">
    <property type="entry name" value="MULTI-COPPER OXIDASE"/>
    <property type="match status" value="1"/>
</dbReference>
<dbReference type="FunFam" id="2.60.40.420:FF:000046">
    <property type="entry name" value="Multicopper oxidase"/>
    <property type="match status" value="1"/>
</dbReference>
<dbReference type="InterPro" id="IPR008972">
    <property type="entry name" value="Cupredoxin"/>
</dbReference>
<dbReference type="CDD" id="cd13854">
    <property type="entry name" value="CuRO_1_MaLCC_like"/>
    <property type="match status" value="1"/>
</dbReference>
<evidence type="ECO:0000256" key="3">
    <source>
        <dbReference type="ARBA" id="ARBA00010609"/>
    </source>
</evidence>
<dbReference type="InterPro" id="IPR002355">
    <property type="entry name" value="Cu_oxidase_Cu_BS"/>
</dbReference>
<dbReference type="SUPFAM" id="SSF49503">
    <property type="entry name" value="Cupredoxins"/>
    <property type="match status" value="3"/>
</dbReference>
<dbReference type="PANTHER" id="PTHR11709:SF87">
    <property type="entry name" value="LACCASE"/>
    <property type="match status" value="1"/>
</dbReference>
<comment type="catalytic activity">
    <reaction evidence="1">
        <text>4 hydroquinone + O2 = 4 benzosemiquinone + 2 H2O</text>
        <dbReference type="Rhea" id="RHEA:11276"/>
        <dbReference type="ChEBI" id="CHEBI:15377"/>
        <dbReference type="ChEBI" id="CHEBI:15379"/>
        <dbReference type="ChEBI" id="CHEBI:17594"/>
        <dbReference type="ChEBI" id="CHEBI:17977"/>
        <dbReference type="EC" id="1.10.3.2"/>
    </reaction>
</comment>
<evidence type="ECO:0000256" key="7">
    <source>
        <dbReference type="ARBA" id="ARBA00023002"/>
    </source>
</evidence>
<keyword evidence="10" id="KW-0325">Glycoprotein</keyword>
<dbReference type="FunFam" id="2.60.40.420:FF:000045">
    <property type="entry name" value="Laccase 2"/>
    <property type="match status" value="1"/>
</dbReference>
<evidence type="ECO:0000256" key="8">
    <source>
        <dbReference type="ARBA" id="ARBA00023008"/>
    </source>
</evidence>
<dbReference type="InterPro" id="IPR045087">
    <property type="entry name" value="Cu-oxidase_fam"/>
</dbReference>
<evidence type="ECO:0000259" key="14">
    <source>
        <dbReference type="Pfam" id="PF07731"/>
    </source>
</evidence>
<dbReference type="FunFam" id="2.60.40.420:FF:000021">
    <property type="entry name" value="Extracellular dihydrogeodin oxidase/laccase"/>
    <property type="match status" value="1"/>
</dbReference>